<dbReference type="Proteomes" id="UP000192578">
    <property type="component" value="Unassembled WGS sequence"/>
</dbReference>
<evidence type="ECO:0000256" key="2">
    <source>
        <dbReference type="SAM" id="Phobius"/>
    </source>
</evidence>
<dbReference type="Pfam" id="PF15938">
    <property type="entry name" value="DUF4750"/>
    <property type="match status" value="1"/>
</dbReference>
<dbReference type="PANTHER" id="PTHR36877">
    <property type="entry name" value="SMALL INTEGRAL MEMBRANE PROTEIN 13"/>
    <property type="match status" value="1"/>
</dbReference>
<feature type="region of interest" description="Disordered" evidence="1">
    <location>
        <begin position="125"/>
        <end position="157"/>
    </location>
</feature>
<keyword evidence="2" id="KW-0472">Membrane</keyword>
<name>A0A9X6RKQ3_HYPEX</name>
<dbReference type="InterPro" id="IPR031851">
    <property type="entry name" value="DUF4750"/>
</dbReference>
<sequence>MSRPSRETFSVLLKQNFIIPNEVYHKSEPSKSSSSFTSWWRELRPTLLINVPHGVSCFDIIAVNQSKLKMADIGVFEILGTVALLVLAVVVVLLFVLVGWYVVWKLILSHFRFFREILGMENSDEELDEQPGKKSRMKSERIAKPESSSEIPAHIRRRQQREAEILNRERESLSIAKTAEKN</sequence>
<comment type="caution">
    <text evidence="3">The sequence shown here is derived from an EMBL/GenBank/DDBJ whole genome shotgun (WGS) entry which is preliminary data.</text>
</comment>
<evidence type="ECO:0000313" key="4">
    <source>
        <dbReference type="Proteomes" id="UP000192578"/>
    </source>
</evidence>
<proteinExistence type="predicted"/>
<reference evidence="4" key="1">
    <citation type="submission" date="2017-01" db="EMBL/GenBank/DDBJ databases">
        <title>Comparative genomics of anhydrobiosis in the tardigrade Hypsibius dujardini.</title>
        <authorList>
            <person name="Yoshida Y."/>
            <person name="Koutsovoulos G."/>
            <person name="Laetsch D."/>
            <person name="Stevens L."/>
            <person name="Kumar S."/>
            <person name="Horikawa D."/>
            <person name="Ishino K."/>
            <person name="Komine S."/>
            <person name="Tomita M."/>
            <person name="Blaxter M."/>
            <person name="Arakawa K."/>
        </authorList>
    </citation>
    <scope>NUCLEOTIDE SEQUENCE [LARGE SCALE GENOMIC DNA]</scope>
    <source>
        <strain evidence="4">Z151</strain>
    </source>
</reference>
<accession>A0A9X6RKQ3</accession>
<organism evidence="3 4">
    <name type="scientific">Hypsibius exemplaris</name>
    <name type="common">Freshwater tardigrade</name>
    <dbReference type="NCBI Taxonomy" id="2072580"/>
    <lineage>
        <taxon>Eukaryota</taxon>
        <taxon>Metazoa</taxon>
        <taxon>Ecdysozoa</taxon>
        <taxon>Tardigrada</taxon>
        <taxon>Eutardigrada</taxon>
        <taxon>Parachela</taxon>
        <taxon>Hypsibioidea</taxon>
        <taxon>Hypsibiidae</taxon>
        <taxon>Hypsibius</taxon>
    </lineage>
</organism>
<evidence type="ECO:0000313" key="3">
    <source>
        <dbReference type="EMBL" id="OWA51453.1"/>
    </source>
</evidence>
<dbReference type="EMBL" id="MTYJ01000228">
    <property type="protein sequence ID" value="OWA51453.1"/>
    <property type="molecule type" value="Genomic_DNA"/>
</dbReference>
<keyword evidence="4" id="KW-1185">Reference proteome</keyword>
<gene>
    <name evidence="3" type="ORF">BV898_15934</name>
</gene>
<protein>
    <submittedName>
        <fullName evidence="3">Uncharacterized protein</fullName>
    </submittedName>
</protein>
<keyword evidence="2" id="KW-1133">Transmembrane helix</keyword>
<dbReference type="PANTHER" id="PTHR36877:SF1">
    <property type="entry name" value="SMALL INTEGRAL MEMBRANE PROTEIN 13"/>
    <property type="match status" value="1"/>
</dbReference>
<dbReference type="OrthoDB" id="25586at2759"/>
<feature type="transmembrane region" description="Helical" evidence="2">
    <location>
        <begin position="78"/>
        <end position="103"/>
    </location>
</feature>
<evidence type="ECO:0000256" key="1">
    <source>
        <dbReference type="SAM" id="MobiDB-lite"/>
    </source>
</evidence>
<keyword evidence="2" id="KW-0812">Transmembrane</keyword>
<dbReference type="AlphaFoldDB" id="A0A9X6RKQ3"/>